<evidence type="ECO:0000256" key="1">
    <source>
        <dbReference type="SAM" id="MobiDB-lite"/>
    </source>
</evidence>
<name>A0AAV7ME74_PLEWA</name>
<sequence>MRLVVHLLTFTSGGSYQEGKDIRMQIVLKGTPEGVRLSPACVFSGGLKGAVKLLKREVGFLQETIQRIGKLLVTWPWFMVAEMAPKNVRNLADKPEGAHQVRVAKEDSDGRLTGKRLTGGSSKIGCKTSGGAGAGAVKDGRDQFRGVQPDNKIRDRIQNKTQPIITDFLTYGDQVSGAAGPIPLSKNVPNIVEEALWGACHGEKGLDVGKGLAESGPDFDKPQDCVEG</sequence>
<gene>
    <name evidence="2" type="ORF">NDU88_006773</name>
</gene>
<proteinExistence type="predicted"/>
<feature type="region of interest" description="Disordered" evidence="1">
    <location>
        <begin position="99"/>
        <end position="119"/>
    </location>
</feature>
<feature type="compositionally biased region" description="Basic and acidic residues" evidence="1">
    <location>
        <begin position="99"/>
        <end position="112"/>
    </location>
</feature>
<accession>A0AAV7ME74</accession>
<evidence type="ECO:0000313" key="2">
    <source>
        <dbReference type="EMBL" id="KAJ1101708.1"/>
    </source>
</evidence>
<protein>
    <submittedName>
        <fullName evidence="2">Uncharacterized protein</fullName>
    </submittedName>
</protein>
<reference evidence="2" key="1">
    <citation type="journal article" date="2022" name="bioRxiv">
        <title>Sequencing and chromosome-scale assembly of the giantPleurodeles waltlgenome.</title>
        <authorList>
            <person name="Brown T."/>
            <person name="Elewa A."/>
            <person name="Iarovenko S."/>
            <person name="Subramanian E."/>
            <person name="Araus A.J."/>
            <person name="Petzold A."/>
            <person name="Susuki M."/>
            <person name="Suzuki K.-i.T."/>
            <person name="Hayashi T."/>
            <person name="Toyoda A."/>
            <person name="Oliveira C."/>
            <person name="Osipova E."/>
            <person name="Leigh N.D."/>
            <person name="Simon A."/>
            <person name="Yun M.H."/>
        </authorList>
    </citation>
    <scope>NUCLEOTIDE SEQUENCE</scope>
    <source>
        <strain evidence="2">20211129_DDA</strain>
        <tissue evidence="2">Liver</tissue>
    </source>
</reference>
<dbReference type="Proteomes" id="UP001066276">
    <property type="component" value="Chromosome 10"/>
</dbReference>
<keyword evidence="3" id="KW-1185">Reference proteome</keyword>
<comment type="caution">
    <text evidence="2">The sequence shown here is derived from an EMBL/GenBank/DDBJ whole genome shotgun (WGS) entry which is preliminary data.</text>
</comment>
<dbReference type="AlphaFoldDB" id="A0AAV7ME74"/>
<organism evidence="2 3">
    <name type="scientific">Pleurodeles waltl</name>
    <name type="common">Iberian ribbed newt</name>
    <dbReference type="NCBI Taxonomy" id="8319"/>
    <lineage>
        <taxon>Eukaryota</taxon>
        <taxon>Metazoa</taxon>
        <taxon>Chordata</taxon>
        <taxon>Craniata</taxon>
        <taxon>Vertebrata</taxon>
        <taxon>Euteleostomi</taxon>
        <taxon>Amphibia</taxon>
        <taxon>Batrachia</taxon>
        <taxon>Caudata</taxon>
        <taxon>Salamandroidea</taxon>
        <taxon>Salamandridae</taxon>
        <taxon>Pleurodelinae</taxon>
        <taxon>Pleurodeles</taxon>
    </lineage>
</organism>
<dbReference type="EMBL" id="JANPWB010000014">
    <property type="protein sequence ID" value="KAJ1101708.1"/>
    <property type="molecule type" value="Genomic_DNA"/>
</dbReference>
<evidence type="ECO:0000313" key="3">
    <source>
        <dbReference type="Proteomes" id="UP001066276"/>
    </source>
</evidence>